<keyword evidence="1 7" id="KW-0436">Ligase</keyword>
<protein>
    <submittedName>
        <fullName evidence="9">Glutamyl-Q tRNA(Asp) synthetase</fullName>
        <ecNumber evidence="9">6.1.1.-</ecNumber>
    </submittedName>
</protein>
<keyword evidence="4" id="KW-0862">Zinc</keyword>
<evidence type="ECO:0000256" key="7">
    <source>
        <dbReference type="RuleBase" id="RU363037"/>
    </source>
</evidence>
<evidence type="ECO:0000256" key="6">
    <source>
        <dbReference type="ARBA" id="ARBA00023146"/>
    </source>
</evidence>
<evidence type="ECO:0000256" key="3">
    <source>
        <dbReference type="ARBA" id="ARBA00022741"/>
    </source>
</evidence>
<dbReference type="PRINTS" id="PR00987">
    <property type="entry name" value="TRNASYNTHGLU"/>
</dbReference>
<dbReference type="Gene3D" id="3.40.50.620">
    <property type="entry name" value="HUPs"/>
    <property type="match status" value="1"/>
</dbReference>
<evidence type="ECO:0000256" key="4">
    <source>
        <dbReference type="ARBA" id="ARBA00022833"/>
    </source>
</evidence>
<feature type="domain" description="Glutamyl/glutaminyl-tRNA synthetase class Ib catalytic" evidence="8">
    <location>
        <begin position="9"/>
        <end position="237"/>
    </location>
</feature>
<dbReference type="PANTHER" id="PTHR43311:SF1">
    <property type="entry name" value="GLUTAMYL-Q TRNA(ASP) SYNTHETASE"/>
    <property type="match status" value="1"/>
</dbReference>
<dbReference type="InterPro" id="IPR022380">
    <property type="entry name" value="Glu-Q_tRNA(Asp)_Synthase"/>
</dbReference>
<dbReference type="GO" id="GO:0004818">
    <property type="term" value="F:glutamate-tRNA ligase activity"/>
    <property type="evidence" value="ECO:0007669"/>
    <property type="project" value="TreeGrafter"/>
</dbReference>
<dbReference type="GO" id="GO:0006400">
    <property type="term" value="P:tRNA modification"/>
    <property type="evidence" value="ECO:0007669"/>
    <property type="project" value="InterPro"/>
</dbReference>
<dbReference type="eggNOG" id="COG0008">
    <property type="taxonomic scope" value="Bacteria"/>
</dbReference>
<dbReference type="InterPro" id="IPR000924">
    <property type="entry name" value="Glu/Gln-tRNA-synth"/>
</dbReference>
<keyword evidence="3 7" id="KW-0547">Nucleotide-binding</keyword>
<evidence type="ECO:0000313" key="10">
    <source>
        <dbReference type="Proteomes" id="UP000006334"/>
    </source>
</evidence>
<dbReference type="EC" id="6.1.1.-" evidence="9"/>
<comment type="caution">
    <text evidence="9">The sequence shown here is derived from an EMBL/GenBank/DDBJ whole genome shotgun (WGS) entry which is preliminary data.</text>
</comment>
<dbReference type="OrthoDB" id="9807503at2"/>
<dbReference type="InterPro" id="IPR020058">
    <property type="entry name" value="Glu/Gln-tRNA-synth_Ib_cat-dom"/>
</dbReference>
<dbReference type="GO" id="GO:0008270">
    <property type="term" value="F:zinc ion binding"/>
    <property type="evidence" value="ECO:0007669"/>
    <property type="project" value="InterPro"/>
</dbReference>
<dbReference type="AlphaFoldDB" id="K6X7P4"/>
<keyword evidence="10" id="KW-1185">Reference proteome</keyword>
<dbReference type="Proteomes" id="UP000006334">
    <property type="component" value="Unassembled WGS sequence"/>
</dbReference>
<dbReference type="EMBL" id="BAEN01000076">
    <property type="protein sequence ID" value="GAC16649.1"/>
    <property type="molecule type" value="Genomic_DNA"/>
</dbReference>
<evidence type="ECO:0000256" key="1">
    <source>
        <dbReference type="ARBA" id="ARBA00022598"/>
    </source>
</evidence>
<dbReference type="PANTHER" id="PTHR43311">
    <property type="entry name" value="GLUTAMATE--TRNA LIGASE"/>
    <property type="match status" value="1"/>
</dbReference>
<dbReference type="STRING" id="1127673.GLIP_4038"/>
<dbReference type="NCBIfam" id="TIGR03838">
    <property type="entry name" value="queuosine_YadB"/>
    <property type="match status" value="1"/>
</dbReference>
<evidence type="ECO:0000313" key="9">
    <source>
        <dbReference type="EMBL" id="GAC16649.1"/>
    </source>
</evidence>
<name>K6X7P4_9ALTE</name>
<dbReference type="InterPro" id="IPR014729">
    <property type="entry name" value="Rossmann-like_a/b/a_fold"/>
</dbReference>
<keyword evidence="2" id="KW-0479">Metal-binding</keyword>
<keyword evidence="7" id="KW-0648">Protein biosynthesis</keyword>
<keyword evidence="5 7" id="KW-0067">ATP-binding</keyword>
<dbReference type="NCBIfam" id="NF004314">
    <property type="entry name" value="PRK05710.1-3"/>
    <property type="match status" value="1"/>
</dbReference>
<dbReference type="RefSeq" id="WP_008846451.1">
    <property type="nucleotide sequence ID" value="NZ_BAEN01000076.1"/>
</dbReference>
<evidence type="ECO:0000256" key="2">
    <source>
        <dbReference type="ARBA" id="ARBA00022723"/>
    </source>
</evidence>
<organism evidence="9 10">
    <name type="scientific">Aliiglaciecola lipolytica E3</name>
    <dbReference type="NCBI Taxonomy" id="1127673"/>
    <lineage>
        <taxon>Bacteria</taxon>
        <taxon>Pseudomonadati</taxon>
        <taxon>Pseudomonadota</taxon>
        <taxon>Gammaproteobacteria</taxon>
        <taxon>Alteromonadales</taxon>
        <taxon>Alteromonadaceae</taxon>
        <taxon>Aliiglaciecola</taxon>
    </lineage>
</organism>
<accession>K6X7P4</accession>
<dbReference type="GO" id="GO:0006424">
    <property type="term" value="P:glutamyl-tRNA aminoacylation"/>
    <property type="evidence" value="ECO:0007669"/>
    <property type="project" value="InterPro"/>
</dbReference>
<dbReference type="InterPro" id="IPR049940">
    <property type="entry name" value="GluQ/Sye"/>
</dbReference>
<reference evidence="9 10" key="1">
    <citation type="journal article" date="2017" name="Antonie Van Leeuwenhoek">
        <title>Rhizobium rhizosphaerae sp. nov., a novel species isolated from rice rhizosphere.</title>
        <authorList>
            <person name="Zhao J.J."/>
            <person name="Zhang J."/>
            <person name="Zhang R.J."/>
            <person name="Zhang C.W."/>
            <person name="Yin H.Q."/>
            <person name="Zhang X.X."/>
        </authorList>
    </citation>
    <scope>NUCLEOTIDE SEQUENCE [LARGE SCALE GENOMIC DNA]</scope>
    <source>
        <strain evidence="9 10">E3</strain>
    </source>
</reference>
<dbReference type="Pfam" id="PF00749">
    <property type="entry name" value="tRNA-synt_1c"/>
    <property type="match status" value="1"/>
</dbReference>
<dbReference type="GO" id="GO:0005524">
    <property type="term" value="F:ATP binding"/>
    <property type="evidence" value="ECO:0007669"/>
    <property type="project" value="UniProtKB-KW"/>
</dbReference>
<sequence length="285" mass="31994">MRHSDYIGRFAPSPSGPLHMGSLVTALGSYLQARINNGKWLLRIDDIDPPRIMSGAIDSIQTTLKAHALVWDDDVVFQSQNSDSYDRILHELQQQNLLYRCECTRAQIKSRGHFYQGTCKDKSNVEPPYSLRIKNQFQIDHIEDIRLGVVAVDSNETNEDFIVKRKDGLYAYHLASVVDDINMGVTEIVRGEDLISATACQWALFKTLKSTPPLCLHLPLVTFADGRKFSKQNHAPALDLHQPEANLIAALGHLGFIVPNAMFHSDKHSILNWATQAWADAFSNS</sequence>
<evidence type="ECO:0000259" key="8">
    <source>
        <dbReference type="Pfam" id="PF00749"/>
    </source>
</evidence>
<dbReference type="GO" id="GO:0005829">
    <property type="term" value="C:cytosol"/>
    <property type="evidence" value="ECO:0007669"/>
    <property type="project" value="TreeGrafter"/>
</dbReference>
<keyword evidence="6 7" id="KW-0030">Aminoacyl-tRNA synthetase</keyword>
<comment type="similarity">
    <text evidence="7">Belongs to the class-I aminoacyl-tRNA synthetase family.</text>
</comment>
<evidence type="ECO:0000256" key="5">
    <source>
        <dbReference type="ARBA" id="ARBA00022840"/>
    </source>
</evidence>
<dbReference type="SUPFAM" id="SSF52374">
    <property type="entry name" value="Nucleotidylyl transferase"/>
    <property type="match status" value="1"/>
</dbReference>
<proteinExistence type="inferred from homology"/>
<gene>
    <name evidence="9" type="primary">gluQ</name>
    <name evidence="9" type="ORF">GLIP_4038</name>
</gene>